<feature type="region of interest" description="Disordered" evidence="1">
    <location>
        <begin position="100"/>
        <end position="158"/>
    </location>
</feature>
<proteinExistence type="predicted"/>
<keyword evidence="3" id="KW-1185">Reference proteome</keyword>
<reference evidence="2 3" key="1">
    <citation type="submission" date="2021-06" db="EMBL/GenBank/DDBJ databases">
        <title>Genome-based taxonomic framework of Microbacterium strains isolated from marine environment, the description of four new species and reclassification of four preexisting species.</title>
        <authorList>
            <person name="Lee S.D."/>
            <person name="Kim S.-M."/>
            <person name="Byeon Y.-S."/>
            <person name="Yang H.L."/>
            <person name="Kim I.S."/>
        </authorList>
    </citation>
    <scope>NUCLEOTIDE SEQUENCE [LARGE SCALE GENOMIC DNA]</scope>
    <source>
        <strain evidence="2 3">SSW1-36</strain>
    </source>
</reference>
<dbReference type="Proteomes" id="UP000831963">
    <property type="component" value="Chromosome"/>
</dbReference>
<feature type="compositionally biased region" description="Basic and acidic residues" evidence="1">
    <location>
        <begin position="104"/>
        <end position="115"/>
    </location>
</feature>
<evidence type="ECO:0008006" key="4">
    <source>
        <dbReference type="Google" id="ProtNLM"/>
    </source>
</evidence>
<gene>
    <name evidence="2" type="ORF">KV396_04655</name>
</gene>
<evidence type="ECO:0000256" key="1">
    <source>
        <dbReference type="SAM" id="MobiDB-lite"/>
    </source>
</evidence>
<sequence length="158" mass="16546">MKGKIGLVVGIGVGYVLGTRAGRERYEQIKTQWLKVWHLDPVQERVEQVKDFVGQKAAAVPGALWNGAVKVVKSVGSDGTPGQKLDSVIAAGKDVAEDLEDAAEEVKDRVEEAKKSSTSKTSSSKTSSANSSASTGAARKPAAKTPATRKPAAKKTGN</sequence>
<protein>
    <recommendedName>
        <fullName evidence="4">YtxH domain-containing protein</fullName>
    </recommendedName>
</protein>
<organism evidence="2 3">
    <name type="scientific">Microbacterium galbinum</name>
    <dbReference type="NCBI Taxonomy" id="2851646"/>
    <lineage>
        <taxon>Bacteria</taxon>
        <taxon>Bacillati</taxon>
        <taxon>Actinomycetota</taxon>
        <taxon>Actinomycetes</taxon>
        <taxon>Micrococcales</taxon>
        <taxon>Microbacteriaceae</taxon>
        <taxon>Microbacterium</taxon>
    </lineage>
</organism>
<accession>A0ABY4IPJ2</accession>
<name>A0ABY4IPJ2_9MICO</name>
<evidence type="ECO:0000313" key="3">
    <source>
        <dbReference type="Proteomes" id="UP000831963"/>
    </source>
</evidence>
<dbReference type="EMBL" id="CP078077">
    <property type="protein sequence ID" value="UPL13806.1"/>
    <property type="molecule type" value="Genomic_DNA"/>
</dbReference>
<feature type="compositionally biased region" description="Low complexity" evidence="1">
    <location>
        <begin position="116"/>
        <end position="150"/>
    </location>
</feature>
<evidence type="ECO:0000313" key="2">
    <source>
        <dbReference type="EMBL" id="UPL13806.1"/>
    </source>
</evidence>
<dbReference type="RefSeq" id="WP_247957006.1">
    <property type="nucleotide sequence ID" value="NZ_CP078077.1"/>
</dbReference>